<accession>A0A3Q7FH73</accession>
<name>A0A3Q7FH73_SOLLC</name>
<reference evidence="1" key="1">
    <citation type="journal article" date="2012" name="Nature">
        <title>The tomato genome sequence provides insights into fleshy fruit evolution.</title>
        <authorList>
            <consortium name="Tomato Genome Consortium"/>
        </authorList>
    </citation>
    <scope>NUCLEOTIDE SEQUENCE [LARGE SCALE GENOMIC DNA]</scope>
    <source>
        <strain evidence="1">cv. Heinz 1706</strain>
    </source>
</reference>
<reference evidence="1" key="2">
    <citation type="submission" date="2019-01" db="UniProtKB">
        <authorList>
            <consortium name="EnsemblPlants"/>
        </authorList>
    </citation>
    <scope>IDENTIFICATION</scope>
    <source>
        <strain evidence="1">cv. Heinz 1706</strain>
    </source>
</reference>
<evidence type="ECO:0000313" key="2">
    <source>
        <dbReference type="Proteomes" id="UP000004994"/>
    </source>
</evidence>
<dbReference type="InParanoid" id="A0A3Q7FH73"/>
<dbReference type="PANTHER" id="PTHR11439:SF469">
    <property type="entry name" value="REVERSE TRANSCRIPTASE TY1_COPIA-TYPE DOMAIN-CONTAINING PROTEIN"/>
    <property type="match status" value="1"/>
</dbReference>
<evidence type="ECO:0008006" key="3">
    <source>
        <dbReference type="Google" id="ProtNLM"/>
    </source>
</evidence>
<keyword evidence="2" id="KW-1185">Reference proteome</keyword>
<proteinExistence type="predicted"/>
<organism evidence="1">
    <name type="scientific">Solanum lycopersicum</name>
    <name type="common">Tomato</name>
    <name type="synonym">Lycopersicon esculentum</name>
    <dbReference type="NCBI Taxonomy" id="4081"/>
    <lineage>
        <taxon>Eukaryota</taxon>
        <taxon>Viridiplantae</taxon>
        <taxon>Streptophyta</taxon>
        <taxon>Embryophyta</taxon>
        <taxon>Tracheophyta</taxon>
        <taxon>Spermatophyta</taxon>
        <taxon>Magnoliopsida</taxon>
        <taxon>eudicotyledons</taxon>
        <taxon>Gunneridae</taxon>
        <taxon>Pentapetalae</taxon>
        <taxon>asterids</taxon>
        <taxon>lamiids</taxon>
        <taxon>Solanales</taxon>
        <taxon>Solanaceae</taxon>
        <taxon>Solanoideae</taxon>
        <taxon>Solaneae</taxon>
        <taxon>Solanum</taxon>
        <taxon>Solanum subgen. Lycopersicon</taxon>
    </lineage>
</organism>
<evidence type="ECO:0000313" key="1">
    <source>
        <dbReference type="EnsemblPlants" id="Solyc02g030303.1.1"/>
    </source>
</evidence>
<protein>
    <recommendedName>
        <fullName evidence="3">Reverse transcriptase Ty1/copia-type domain-containing protein</fullName>
    </recommendedName>
</protein>
<sequence length="167" mass="19312">MRQMGVLRGLMTGWLSKKSTWKLNKSLYGLIQASRPWYCKLANALCSRGQRMMLSSQELTQEILRSLRITDMAGYTIFWVWKFYTEWMESLSHKGSSVVSQDICYTWHFLSNDPDCTIIGYCDSDRATCPDSRRSISGYLLFLGNRPIIWKSLKQETISISSAESEH</sequence>
<dbReference type="PANTHER" id="PTHR11439">
    <property type="entry name" value="GAG-POL-RELATED RETROTRANSPOSON"/>
    <property type="match status" value="1"/>
</dbReference>
<dbReference type="Proteomes" id="UP000004994">
    <property type="component" value="Chromosome 2"/>
</dbReference>
<dbReference type="Gramene" id="Solyc02g030303.1.1">
    <property type="protein sequence ID" value="Solyc02g030303.1.1"/>
    <property type="gene ID" value="Solyc02g030303.1"/>
</dbReference>
<dbReference type="EnsemblPlants" id="Solyc02g030303.1.1">
    <property type="protein sequence ID" value="Solyc02g030303.1.1"/>
    <property type="gene ID" value="Solyc02g030303.1"/>
</dbReference>
<dbReference type="CDD" id="cd09272">
    <property type="entry name" value="RNase_HI_RT_Ty1"/>
    <property type="match status" value="1"/>
</dbReference>
<dbReference type="AlphaFoldDB" id="A0A3Q7FH73"/>